<protein>
    <submittedName>
        <fullName evidence="3">Uncharacterized protein</fullName>
    </submittedName>
</protein>
<evidence type="ECO:0000256" key="1">
    <source>
        <dbReference type="SAM" id="MobiDB-lite"/>
    </source>
</evidence>
<comment type="caution">
    <text evidence="3">The sequence shown here is derived from an EMBL/GenBank/DDBJ whole genome shotgun (WGS) entry which is preliminary data.</text>
</comment>
<evidence type="ECO:0000313" key="4">
    <source>
        <dbReference type="Proteomes" id="UP001448207"/>
    </source>
</evidence>
<dbReference type="Proteomes" id="UP001448207">
    <property type="component" value="Unassembled WGS sequence"/>
</dbReference>
<evidence type="ECO:0000313" key="3">
    <source>
        <dbReference type="EMBL" id="KAL0087887.1"/>
    </source>
</evidence>
<keyword evidence="2" id="KW-0812">Transmembrane</keyword>
<feature type="region of interest" description="Disordered" evidence="1">
    <location>
        <begin position="61"/>
        <end position="94"/>
    </location>
</feature>
<evidence type="ECO:0000256" key="2">
    <source>
        <dbReference type="SAM" id="Phobius"/>
    </source>
</evidence>
<name>A0ABR3B2T5_PHYBL</name>
<accession>A0ABR3B2T5</accession>
<keyword evidence="4" id="KW-1185">Reference proteome</keyword>
<dbReference type="EMBL" id="JBCLYO010000006">
    <property type="protein sequence ID" value="KAL0087887.1"/>
    <property type="molecule type" value="Genomic_DNA"/>
</dbReference>
<gene>
    <name evidence="3" type="ORF">J3Q64DRAFT_1735033</name>
</gene>
<organism evidence="3 4">
    <name type="scientific">Phycomyces blakesleeanus</name>
    <dbReference type="NCBI Taxonomy" id="4837"/>
    <lineage>
        <taxon>Eukaryota</taxon>
        <taxon>Fungi</taxon>
        <taxon>Fungi incertae sedis</taxon>
        <taxon>Mucoromycota</taxon>
        <taxon>Mucoromycotina</taxon>
        <taxon>Mucoromycetes</taxon>
        <taxon>Mucorales</taxon>
        <taxon>Phycomycetaceae</taxon>
        <taxon>Phycomyces</taxon>
    </lineage>
</organism>
<keyword evidence="2" id="KW-0472">Membrane</keyword>
<reference evidence="3 4" key="1">
    <citation type="submission" date="2024-04" db="EMBL/GenBank/DDBJ databases">
        <title>Symmetric and asymmetric DNA N6-adenine methylation regulates different biological responses in Mucorales.</title>
        <authorList>
            <consortium name="Lawrence Berkeley National Laboratory"/>
            <person name="Lax C."/>
            <person name="Mondo S.J."/>
            <person name="Osorio-Concepcion M."/>
            <person name="Muszewska A."/>
            <person name="Corrochano-Luque M."/>
            <person name="Gutierrez G."/>
            <person name="Riley R."/>
            <person name="Lipzen A."/>
            <person name="Guo J."/>
            <person name="Hundley H."/>
            <person name="Amirebrahimi M."/>
            <person name="Ng V."/>
            <person name="Lorenzo-Gutierrez D."/>
            <person name="Binder U."/>
            <person name="Yang J."/>
            <person name="Song Y."/>
            <person name="Canovas D."/>
            <person name="Navarro E."/>
            <person name="Freitag M."/>
            <person name="Gabaldon T."/>
            <person name="Grigoriev I.V."/>
            <person name="Corrochano L.M."/>
            <person name="Nicolas F.E."/>
            <person name="Garre V."/>
        </authorList>
    </citation>
    <scope>NUCLEOTIDE SEQUENCE [LARGE SCALE GENOMIC DNA]</scope>
    <source>
        <strain evidence="3 4">L51</strain>
    </source>
</reference>
<keyword evidence="2" id="KW-1133">Transmembrane helix</keyword>
<sequence length="151" mass="16731">MIHPGRDGIDENLEFSFKVNFMIQALSLTYSPLFPIMPIICAMPFFGSLFSTTKPDRIRKSIGPISSVLKRQQPYSSPARPLSQPKVNPESGKPEVVTESAILSNFPRPNLMPTLHFSLFGLQNSPPSEDTFRAKKCTNCAGPHSTDFCPC</sequence>
<feature type="transmembrane region" description="Helical" evidence="2">
    <location>
        <begin position="30"/>
        <end position="50"/>
    </location>
</feature>
<proteinExistence type="predicted"/>